<dbReference type="AlphaFoldDB" id="W1RPR0"/>
<comment type="pathway">
    <text evidence="1">Siderophore biosynthesis.</text>
</comment>
<proteinExistence type="predicted"/>
<keyword evidence="6" id="KW-1185">Reference proteome</keyword>
<dbReference type="STRING" id="1208321.D104_13835"/>
<dbReference type="NCBIfam" id="TIGR02275">
    <property type="entry name" value="DHB_AMP_lig"/>
    <property type="match status" value="1"/>
</dbReference>
<feature type="domain" description="AMP-binding enzyme C-terminal" evidence="4">
    <location>
        <begin position="445"/>
        <end position="522"/>
    </location>
</feature>
<sequence>MSIAFTPWPESFAKTYREKGYWTDRPLVDLIDHAPQDNVAVLCGERSLTYRDLCSQSKKLAAYLQRLGLKSGDTAVVQLPNIAEFYVVFFALMRIGVAPVNALFSHNESELKAYVKQIEPTLLIASDGHALFRNDAFFKTLSESSEGLKHALIVGSAGWADSLDSVLRLSTDVSLSAQPSRADDVAFFQLSGGSTGTPKLIPRTHNDYFFSVRRSAEICQFTSSTHYLCALPCAHNFPMSSPGAFGAFHVGGCVVMASSPDATTCFELIKRHQVTVAALVPPALALWLQAAPTYKDALTSLVLMQVGGAKLSESLARQVPDVLGCQLQQILGMAEGLVNYTRLDDDIDTIVTTQGRPMCSLDEVKVIDEAGNEVGANVEGELVTRGPYTVRGYFKAPEHNAKVFDHEGFYHSGDLVRRDENGYLTVVGRDKDQINRGGEKIAAEEIENLLLKHELVMHSALVSMPDDMMGEKSCAFVVPKMASHGMKSITLRKYLRGFGVADYKVPDRFEFIDSLPLTPVGKPNKVALREVIRQRLLQDKKL</sequence>
<comment type="caution">
    <text evidence="5">The sequence shown here is derived from an EMBL/GenBank/DDBJ whole genome shotgun (WGS) entry which is preliminary data.</text>
</comment>
<evidence type="ECO:0000313" key="5">
    <source>
        <dbReference type="EMBL" id="ETI58657.1"/>
    </source>
</evidence>
<dbReference type="GO" id="GO:0016779">
    <property type="term" value="F:nucleotidyltransferase activity"/>
    <property type="evidence" value="ECO:0007669"/>
    <property type="project" value="UniProtKB-KW"/>
</dbReference>
<keyword evidence="2" id="KW-0436">Ligase</keyword>
<dbReference type="InterPro" id="IPR042099">
    <property type="entry name" value="ANL_N_sf"/>
</dbReference>
<dbReference type="InterPro" id="IPR011963">
    <property type="entry name" value="DHB_AMP_lig"/>
</dbReference>
<dbReference type="InterPro" id="IPR045851">
    <property type="entry name" value="AMP-bd_C_sf"/>
</dbReference>
<dbReference type="InterPro" id="IPR000873">
    <property type="entry name" value="AMP-dep_synth/lig_dom"/>
</dbReference>
<organism evidence="5 6">
    <name type="scientific">Marinomonas profundimaris</name>
    <dbReference type="NCBI Taxonomy" id="1208321"/>
    <lineage>
        <taxon>Bacteria</taxon>
        <taxon>Pseudomonadati</taxon>
        <taxon>Pseudomonadota</taxon>
        <taxon>Gammaproteobacteria</taxon>
        <taxon>Oceanospirillales</taxon>
        <taxon>Oceanospirillaceae</taxon>
        <taxon>Marinomonas</taxon>
    </lineage>
</organism>
<accession>W1RPR0</accession>
<dbReference type="PANTHER" id="PTHR43767">
    <property type="entry name" value="LONG-CHAIN-FATTY-ACID--COA LIGASE"/>
    <property type="match status" value="1"/>
</dbReference>
<dbReference type="NCBIfam" id="NF008192">
    <property type="entry name" value="PRK10946.1"/>
    <property type="match status" value="1"/>
</dbReference>
<dbReference type="Pfam" id="PF13193">
    <property type="entry name" value="AMP-binding_C"/>
    <property type="match status" value="1"/>
</dbReference>
<reference evidence="5 6" key="1">
    <citation type="journal article" date="2014" name="Genome Announc.">
        <title>Draft Genome Sequence of Marinomonas sp. Strain D104, a Polycyclic Aromatic Hydrocarbon-Degrading Bacterium from the Deep-Sea Sediment of the Arctic Ocean.</title>
        <authorList>
            <person name="Dong C."/>
            <person name="Bai X."/>
            <person name="Lai Q."/>
            <person name="Xie Y."/>
            <person name="Chen X."/>
            <person name="Shao Z."/>
        </authorList>
    </citation>
    <scope>NUCLEOTIDE SEQUENCE [LARGE SCALE GENOMIC DNA]</scope>
    <source>
        <strain evidence="5 6">D104</strain>
    </source>
</reference>
<evidence type="ECO:0000256" key="1">
    <source>
        <dbReference type="ARBA" id="ARBA00004924"/>
    </source>
</evidence>
<dbReference type="Proteomes" id="UP000018857">
    <property type="component" value="Unassembled WGS sequence"/>
</dbReference>
<name>W1RPR0_9GAMM</name>
<dbReference type="InterPro" id="IPR050237">
    <property type="entry name" value="ATP-dep_AMP-bd_enzyme"/>
</dbReference>
<dbReference type="RefSeq" id="WP_024024819.1">
    <property type="nucleotide sequence ID" value="NZ_AYOZ01000045.1"/>
</dbReference>
<dbReference type="PANTHER" id="PTHR43767:SF1">
    <property type="entry name" value="NONRIBOSOMAL PEPTIDE SYNTHASE PES1 (EUROFUNG)-RELATED"/>
    <property type="match status" value="1"/>
</dbReference>
<evidence type="ECO:0000256" key="2">
    <source>
        <dbReference type="ARBA" id="ARBA00022598"/>
    </source>
</evidence>
<protein>
    <submittedName>
        <fullName evidence="5">Enterobactin synthase subunit E</fullName>
        <ecNumber evidence="5">2.7.7.58</ecNumber>
    </submittedName>
</protein>
<dbReference type="eggNOG" id="COG1021">
    <property type="taxonomic scope" value="Bacteria"/>
</dbReference>
<dbReference type="SUPFAM" id="SSF56801">
    <property type="entry name" value="Acetyl-CoA synthetase-like"/>
    <property type="match status" value="1"/>
</dbReference>
<dbReference type="FunFam" id="2.30.38.10:FF:000003">
    <property type="entry name" value="Vibriobactin-specific 2,3-dihydroxybenzoate-AMP ligase"/>
    <property type="match status" value="1"/>
</dbReference>
<dbReference type="EC" id="2.7.7.58" evidence="5"/>
<dbReference type="GO" id="GO:0008668">
    <property type="term" value="F:2,3-dihydroxybenzoate--[aryl-carrier protein] ligase"/>
    <property type="evidence" value="ECO:0007669"/>
    <property type="project" value="InterPro"/>
</dbReference>
<dbReference type="OrthoDB" id="9803968at2"/>
<dbReference type="Pfam" id="PF00501">
    <property type="entry name" value="AMP-binding"/>
    <property type="match status" value="1"/>
</dbReference>
<keyword evidence="5" id="KW-0548">Nucleotidyltransferase</keyword>
<dbReference type="GO" id="GO:0019290">
    <property type="term" value="P:siderophore biosynthetic process"/>
    <property type="evidence" value="ECO:0007669"/>
    <property type="project" value="InterPro"/>
</dbReference>
<dbReference type="CDD" id="cd05920">
    <property type="entry name" value="23DHB-AMP_lg"/>
    <property type="match status" value="1"/>
</dbReference>
<dbReference type="PATRIC" id="fig|1208321.3.peg.2755"/>
<keyword evidence="5" id="KW-0808">Transferase</keyword>
<evidence type="ECO:0000313" key="6">
    <source>
        <dbReference type="Proteomes" id="UP000018857"/>
    </source>
</evidence>
<dbReference type="InterPro" id="IPR020845">
    <property type="entry name" value="AMP-binding_CS"/>
</dbReference>
<dbReference type="Gene3D" id="3.40.50.12780">
    <property type="entry name" value="N-terminal domain of ligase-like"/>
    <property type="match status" value="1"/>
</dbReference>
<evidence type="ECO:0000259" key="4">
    <source>
        <dbReference type="Pfam" id="PF13193"/>
    </source>
</evidence>
<dbReference type="EMBL" id="AYOZ01000045">
    <property type="protein sequence ID" value="ETI58657.1"/>
    <property type="molecule type" value="Genomic_DNA"/>
</dbReference>
<dbReference type="InterPro" id="IPR025110">
    <property type="entry name" value="AMP-bd_C"/>
</dbReference>
<dbReference type="Gene3D" id="3.30.300.30">
    <property type="match status" value="1"/>
</dbReference>
<dbReference type="PROSITE" id="PS00455">
    <property type="entry name" value="AMP_BINDING"/>
    <property type="match status" value="1"/>
</dbReference>
<gene>
    <name evidence="5" type="primary">entE</name>
    <name evidence="5" type="ORF">D104_13835</name>
</gene>
<evidence type="ECO:0000259" key="3">
    <source>
        <dbReference type="Pfam" id="PF00501"/>
    </source>
</evidence>
<feature type="domain" description="AMP-dependent synthetase/ligase" evidence="3">
    <location>
        <begin position="35"/>
        <end position="394"/>
    </location>
</feature>